<accession>A0A368Q3B2</accession>
<protein>
    <submittedName>
        <fullName evidence="2">Uncharacterized protein</fullName>
    </submittedName>
</protein>
<dbReference type="SUPFAM" id="SSF50494">
    <property type="entry name" value="Trypsin-like serine proteases"/>
    <property type="match status" value="1"/>
</dbReference>
<gene>
    <name evidence="2" type="ORF">SETIT_2G276100v2</name>
</gene>
<feature type="region of interest" description="Disordered" evidence="1">
    <location>
        <begin position="1"/>
        <end position="24"/>
    </location>
</feature>
<sequence length="631" mass="70064">RTRTRRNKLQLSSGSDGPKRSSPKGMCRAIKRMLRLQASRVALAEFDDKLCAIEEKRFGTMFPDREVSHICFKEKPFGDEVKRDKGLCQSDVVLLALFDGDCAEENMLFACSGITLPRGSAILELTRFVPSACLIQVRLPDNTTTAGFLGLYDKDIAIVTSIGYLDDDPVDLDLQESPDCPDGHVLAAGRASNSSSFMAMRGSLSNESPNIFLFDSQGLTEAALGGSLVGNDKRFHGMIVDICHHDSENKKCAKYVLGVSSVVPSGFMKTIYWIKSFGCPMPPPLVIEFNGELLHQFEDRFGELLAWKGYPFCAPPNDSLECVWCGLQNEVVTNISRRDRVAAEEIRQQRRGDQVAAAVAVSRVGRSRETTGMERNASRPVDVRSLSAWKLGSFGLKDVAQQATKCASWTLRGRIPRGLRARGNGQIEVFLPPNQRCDGTLEFYNLQYNIAIVSVKKHFNATRPADIFDKGMLVSPKKVVAIGHDTIHGLLMVTIGKLKSSNEDCKLNCKELRSVFHLIRAHSLITILPLNQELQAGIGGPLIGFDGSFVGMNFYDGSDVTPFLPRNVILNLLRVVDSRLPSESGEYPMHIFDCFMVGEKYRWPVPGPYWYHGELDVDRYDVPELIGRTLN</sequence>
<name>A0A368Q3B2_SETIT</name>
<organism evidence="2">
    <name type="scientific">Setaria italica</name>
    <name type="common">Foxtail millet</name>
    <name type="synonym">Panicum italicum</name>
    <dbReference type="NCBI Taxonomy" id="4555"/>
    <lineage>
        <taxon>Eukaryota</taxon>
        <taxon>Viridiplantae</taxon>
        <taxon>Streptophyta</taxon>
        <taxon>Embryophyta</taxon>
        <taxon>Tracheophyta</taxon>
        <taxon>Spermatophyta</taxon>
        <taxon>Magnoliopsida</taxon>
        <taxon>Liliopsida</taxon>
        <taxon>Poales</taxon>
        <taxon>Poaceae</taxon>
        <taxon>PACMAD clade</taxon>
        <taxon>Panicoideae</taxon>
        <taxon>Panicodae</taxon>
        <taxon>Paniceae</taxon>
        <taxon>Cenchrinae</taxon>
        <taxon>Setaria</taxon>
    </lineage>
</organism>
<reference evidence="2" key="1">
    <citation type="journal article" date="2012" name="Nat. Biotechnol.">
        <title>Reference genome sequence of the model plant Setaria.</title>
        <authorList>
            <person name="Bennetzen J.L."/>
            <person name="Schmutz J."/>
            <person name="Wang H."/>
            <person name="Percifield R."/>
            <person name="Hawkins J."/>
            <person name="Pontaroli A.C."/>
            <person name="Estep M."/>
            <person name="Feng L."/>
            <person name="Vaughn J.N."/>
            <person name="Grimwood J."/>
            <person name="Jenkins J."/>
            <person name="Barry K."/>
            <person name="Lindquist E."/>
            <person name="Hellsten U."/>
            <person name="Deshpande S."/>
            <person name="Wang X."/>
            <person name="Wu X."/>
            <person name="Mitros T."/>
            <person name="Triplett J."/>
            <person name="Yang X."/>
            <person name="Ye C.Y."/>
            <person name="Mauro-Herrera M."/>
            <person name="Wang L."/>
            <person name="Li P."/>
            <person name="Sharma M."/>
            <person name="Sharma R."/>
            <person name="Ronald P.C."/>
            <person name="Panaud O."/>
            <person name="Kellogg E.A."/>
            <person name="Brutnell T.P."/>
            <person name="Doust A.N."/>
            <person name="Tuskan G.A."/>
            <person name="Rokhsar D."/>
            <person name="Devos K.M."/>
        </authorList>
    </citation>
    <scope>NUCLEOTIDE SEQUENCE [LARGE SCALE GENOMIC DNA]</scope>
    <source>
        <strain evidence="2">Yugu1</strain>
    </source>
</reference>
<evidence type="ECO:0000256" key="1">
    <source>
        <dbReference type="SAM" id="MobiDB-lite"/>
    </source>
</evidence>
<dbReference type="OrthoDB" id="669559at2759"/>
<dbReference type="PANTHER" id="PTHR18868">
    <property type="entry name" value="OS07G0665300 PROTEIN-RELATED"/>
    <property type="match status" value="1"/>
</dbReference>
<reference evidence="2" key="2">
    <citation type="submission" date="2015-07" db="EMBL/GenBank/DDBJ databases">
        <authorList>
            <person name="Noorani M."/>
        </authorList>
    </citation>
    <scope>NUCLEOTIDE SEQUENCE</scope>
    <source>
        <strain evidence="2">Yugu1</strain>
    </source>
</reference>
<evidence type="ECO:0000313" key="2">
    <source>
        <dbReference type="EMBL" id="RCV12526.1"/>
    </source>
</evidence>
<dbReference type="InterPro" id="IPR009003">
    <property type="entry name" value="Peptidase_S1_PA"/>
</dbReference>
<dbReference type="PANTHER" id="PTHR18868:SF28">
    <property type="entry name" value="PEPTIDASE S1 DOMAIN-CONTAINING PROTEIN"/>
    <property type="match status" value="1"/>
</dbReference>
<feature type="non-terminal residue" evidence="2">
    <location>
        <position position="1"/>
    </location>
</feature>
<proteinExistence type="predicted"/>
<dbReference type="EMBL" id="CM003529">
    <property type="protein sequence ID" value="RCV12526.1"/>
    <property type="molecule type" value="Genomic_DNA"/>
</dbReference>
<dbReference type="AlphaFoldDB" id="A0A368Q3B2"/>